<keyword evidence="2" id="KW-0540">Nuclease</keyword>
<protein>
    <submittedName>
        <fullName evidence="2">DDE superfamily endonuclease</fullName>
    </submittedName>
</protein>
<organism evidence="2 3">
    <name type="scientific">Bacteroides ovatus</name>
    <dbReference type="NCBI Taxonomy" id="28116"/>
    <lineage>
        <taxon>Bacteria</taxon>
        <taxon>Pseudomonadati</taxon>
        <taxon>Bacteroidota</taxon>
        <taxon>Bacteroidia</taxon>
        <taxon>Bacteroidales</taxon>
        <taxon>Bacteroidaceae</taxon>
        <taxon>Bacteroides</taxon>
    </lineage>
</organism>
<proteinExistence type="predicted"/>
<dbReference type="AlphaFoldDB" id="A0A1G8RW22"/>
<reference evidence="3" key="1">
    <citation type="submission" date="2016-10" db="EMBL/GenBank/DDBJ databases">
        <authorList>
            <person name="Varghese N."/>
            <person name="Submissions S."/>
        </authorList>
    </citation>
    <scope>NUCLEOTIDE SEQUENCE [LARGE SCALE GENOMIC DNA]</scope>
    <source>
        <strain evidence="3">NLAE-zl-C57</strain>
    </source>
</reference>
<dbReference type="Pfam" id="PF13546">
    <property type="entry name" value="DDE_5"/>
    <property type="match status" value="1"/>
</dbReference>
<dbReference type="InterPro" id="IPR038721">
    <property type="entry name" value="IS701-like_DDE_dom"/>
</dbReference>
<feature type="domain" description="Transposase IS701-like DDE" evidence="1">
    <location>
        <begin position="86"/>
        <end position="260"/>
    </location>
</feature>
<dbReference type="SUPFAM" id="SSF53098">
    <property type="entry name" value="Ribonuclease H-like"/>
    <property type="match status" value="1"/>
</dbReference>
<dbReference type="InterPro" id="IPR012337">
    <property type="entry name" value="RNaseH-like_sf"/>
</dbReference>
<dbReference type="Proteomes" id="UP000181870">
    <property type="component" value="Unassembled WGS sequence"/>
</dbReference>
<accession>A0A1G8RW22</accession>
<name>A0A1G8RW22_BACOV</name>
<gene>
    <name evidence="2" type="ORF">SAMN05192582_11611</name>
</gene>
<keyword evidence="2" id="KW-0255">Endonuclease</keyword>
<dbReference type="GO" id="GO:0004519">
    <property type="term" value="F:endonuclease activity"/>
    <property type="evidence" value="ECO:0007669"/>
    <property type="project" value="UniProtKB-KW"/>
</dbReference>
<evidence type="ECO:0000313" key="3">
    <source>
        <dbReference type="Proteomes" id="UP000181870"/>
    </source>
</evidence>
<evidence type="ECO:0000313" key="2">
    <source>
        <dbReference type="EMBL" id="SDJ21178.1"/>
    </source>
</evidence>
<dbReference type="EMBL" id="FNDO01000161">
    <property type="protein sequence ID" value="SDJ21178.1"/>
    <property type="molecule type" value="Genomic_DNA"/>
</dbReference>
<sequence length="483" mass="56043">MPVHKVTNFLSEISAFFKNNDAHKAMYSIMDVIKWLKMSETHLFGMKSKRNNVYSLLQVFHTLLLFPCFMVRNPYNYGSSSLSHLMDCKKDVFYRFMNNPSIDWRKLLYHLNLQLWSKIRVRSEHRSESTCLIVDDTDYPKTGRCIENIGRVHSHVHNRCILGFKALFLAITDGKSQLILDFALLGEKGKKGNFGMSDKELKQRFTKDRDVENSLQERIREYSNKKTDLMIEMITRAIKKGIKFRYVLADSWFANKDIIRFIHSRHVKCDYLGMIKVGEKGKTTYHFERKELTAPALIKLLIKRDQKKYSRKLRCYYMTADVTFGNVPVRLFFVKRSKAGAWNGLITTNMGLDFFEAYRLYSQRWALEVIFKESKGLLGLGKCQANNFASQIAATSLTALQYNILSVVKRFEAYETMGKLFENASKDSLELSITERLWGALQEIVIAIASLLGLADEQIYDVIINKSEEMNHICDIYKLKLAG</sequence>
<keyword evidence="2" id="KW-0378">Hydrolase</keyword>
<dbReference type="RefSeq" id="WP_074638989.1">
    <property type="nucleotide sequence ID" value="NZ_FNDO01000161.1"/>
</dbReference>
<evidence type="ECO:0000259" key="1">
    <source>
        <dbReference type="Pfam" id="PF13546"/>
    </source>
</evidence>